<comment type="caution">
    <text evidence="1">The sequence shown here is derived from an EMBL/GenBank/DDBJ whole genome shotgun (WGS) entry which is preliminary data.</text>
</comment>
<evidence type="ECO:0000313" key="2">
    <source>
        <dbReference type="Proteomes" id="UP000886501"/>
    </source>
</evidence>
<dbReference type="EMBL" id="MU118123">
    <property type="protein sequence ID" value="KAF9644719.1"/>
    <property type="molecule type" value="Genomic_DNA"/>
</dbReference>
<dbReference type="Proteomes" id="UP000886501">
    <property type="component" value="Unassembled WGS sequence"/>
</dbReference>
<sequence length="85" mass="9892">MSNDHSRSQDRISKLYKEVERLRAKIIRTPGWRSRAVEVSVSKAASEPEVWSNAWRIKRPSSRIGNWVRDPPDYLHQKLSADPAH</sequence>
<accession>A0ACB6Z5C9</accession>
<gene>
    <name evidence="1" type="ORF">BDM02DRAFT_3121452</name>
</gene>
<keyword evidence="2" id="KW-1185">Reference proteome</keyword>
<protein>
    <submittedName>
        <fullName evidence="1">Uncharacterized protein</fullName>
    </submittedName>
</protein>
<reference evidence="1" key="1">
    <citation type="submission" date="2019-10" db="EMBL/GenBank/DDBJ databases">
        <authorList>
            <consortium name="DOE Joint Genome Institute"/>
            <person name="Kuo A."/>
            <person name="Miyauchi S."/>
            <person name="Kiss E."/>
            <person name="Drula E."/>
            <person name="Kohler A."/>
            <person name="Sanchez-Garcia M."/>
            <person name="Andreopoulos B."/>
            <person name="Barry K.W."/>
            <person name="Bonito G."/>
            <person name="Buee M."/>
            <person name="Carver A."/>
            <person name="Chen C."/>
            <person name="Cichocki N."/>
            <person name="Clum A."/>
            <person name="Culley D."/>
            <person name="Crous P.W."/>
            <person name="Fauchery L."/>
            <person name="Girlanda M."/>
            <person name="Hayes R."/>
            <person name="Keri Z."/>
            <person name="Labutti K."/>
            <person name="Lipzen A."/>
            <person name="Lombard V."/>
            <person name="Magnuson J."/>
            <person name="Maillard F."/>
            <person name="Morin E."/>
            <person name="Murat C."/>
            <person name="Nolan M."/>
            <person name="Ohm R."/>
            <person name="Pangilinan J."/>
            <person name="Pereira M."/>
            <person name="Perotto S."/>
            <person name="Peter M."/>
            <person name="Riley R."/>
            <person name="Sitrit Y."/>
            <person name="Stielow B."/>
            <person name="Szollosi G."/>
            <person name="Zifcakova L."/>
            <person name="Stursova M."/>
            <person name="Spatafora J.W."/>
            <person name="Tedersoo L."/>
            <person name="Vaario L.-M."/>
            <person name="Yamada A."/>
            <person name="Yan M."/>
            <person name="Wang P."/>
            <person name="Xu J."/>
            <person name="Bruns T."/>
            <person name="Baldrian P."/>
            <person name="Vilgalys R."/>
            <person name="Henrissat B."/>
            <person name="Grigoriev I.V."/>
            <person name="Hibbett D."/>
            <person name="Nagy L.G."/>
            <person name="Martin F.M."/>
        </authorList>
    </citation>
    <scope>NUCLEOTIDE SEQUENCE</scope>
    <source>
        <strain evidence="1">P2</strain>
    </source>
</reference>
<proteinExistence type="predicted"/>
<evidence type="ECO:0000313" key="1">
    <source>
        <dbReference type="EMBL" id="KAF9644719.1"/>
    </source>
</evidence>
<reference evidence="1" key="2">
    <citation type="journal article" date="2020" name="Nat. Commun.">
        <title>Large-scale genome sequencing of mycorrhizal fungi provides insights into the early evolution of symbiotic traits.</title>
        <authorList>
            <person name="Miyauchi S."/>
            <person name="Kiss E."/>
            <person name="Kuo A."/>
            <person name="Drula E."/>
            <person name="Kohler A."/>
            <person name="Sanchez-Garcia M."/>
            <person name="Morin E."/>
            <person name="Andreopoulos B."/>
            <person name="Barry K.W."/>
            <person name="Bonito G."/>
            <person name="Buee M."/>
            <person name="Carver A."/>
            <person name="Chen C."/>
            <person name="Cichocki N."/>
            <person name="Clum A."/>
            <person name="Culley D."/>
            <person name="Crous P.W."/>
            <person name="Fauchery L."/>
            <person name="Girlanda M."/>
            <person name="Hayes R.D."/>
            <person name="Keri Z."/>
            <person name="LaButti K."/>
            <person name="Lipzen A."/>
            <person name="Lombard V."/>
            <person name="Magnuson J."/>
            <person name="Maillard F."/>
            <person name="Murat C."/>
            <person name="Nolan M."/>
            <person name="Ohm R.A."/>
            <person name="Pangilinan J."/>
            <person name="Pereira M.F."/>
            <person name="Perotto S."/>
            <person name="Peter M."/>
            <person name="Pfister S."/>
            <person name="Riley R."/>
            <person name="Sitrit Y."/>
            <person name="Stielow J.B."/>
            <person name="Szollosi G."/>
            <person name="Zifcakova L."/>
            <person name="Stursova M."/>
            <person name="Spatafora J.W."/>
            <person name="Tedersoo L."/>
            <person name="Vaario L.M."/>
            <person name="Yamada A."/>
            <person name="Yan M."/>
            <person name="Wang P."/>
            <person name="Xu J."/>
            <person name="Bruns T."/>
            <person name="Baldrian P."/>
            <person name="Vilgalys R."/>
            <person name="Dunand C."/>
            <person name="Henrissat B."/>
            <person name="Grigoriev I.V."/>
            <person name="Hibbett D."/>
            <person name="Nagy L.G."/>
            <person name="Martin F.M."/>
        </authorList>
    </citation>
    <scope>NUCLEOTIDE SEQUENCE</scope>
    <source>
        <strain evidence="1">P2</strain>
    </source>
</reference>
<name>A0ACB6Z5C9_THEGA</name>
<organism evidence="1 2">
    <name type="scientific">Thelephora ganbajun</name>
    <name type="common">Ganba fungus</name>
    <dbReference type="NCBI Taxonomy" id="370292"/>
    <lineage>
        <taxon>Eukaryota</taxon>
        <taxon>Fungi</taxon>
        <taxon>Dikarya</taxon>
        <taxon>Basidiomycota</taxon>
        <taxon>Agaricomycotina</taxon>
        <taxon>Agaricomycetes</taxon>
        <taxon>Thelephorales</taxon>
        <taxon>Thelephoraceae</taxon>
        <taxon>Thelephora</taxon>
    </lineage>
</organism>